<feature type="repeat" description="PPR" evidence="3">
    <location>
        <begin position="141"/>
        <end position="175"/>
    </location>
</feature>
<feature type="compositionally biased region" description="Acidic residues" evidence="4">
    <location>
        <begin position="686"/>
        <end position="703"/>
    </location>
</feature>
<evidence type="ECO:0000256" key="2">
    <source>
        <dbReference type="ARBA" id="ARBA00022737"/>
    </source>
</evidence>
<feature type="repeat" description="PPR" evidence="3">
    <location>
        <begin position="385"/>
        <end position="415"/>
    </location>
</feature>
<dbReference type="PROSITE" id="PS51375">
    <property type="entry name" value="PPR"/>
    <property type="match status" value="16"/>
</dbReference>
<dbReference type="PANTHER" id="PTHR47939">
    <property type="entry name" value="MEMBRANE-ASSOCIATED SALT-INDUCIBLE PROTEIN-LIKE"/>
    <property type="match status" value="1"/>
</dbReference>
<comment type="caution">
    <text evidence="5">The sequence shown here is derived from an EMBL/GenBank/DDBJ whole genome shotgun (WGS) entry which is preliminary data.</text>
</comment>
<feature type="repeat" description="PPR" evidence="3">
    <location>
        <begin position="176"/>
        <end position="210"/>
    </location>
</feature>
<sequence>MHMEVYALFYDIVFYFLKAGFDLYKIFHLFGAKESVFVADVLIKVFAANGMLDCAIDVVEQARKIGLQPGIYSCNFLLKCLVEASMKEHVLNLFEEMKSFGPLPNERTYTILMNFYCSYHIDIEGANKILEEMQKRQISPSVVTYSTYIRGLCRVGEADFALDFVRYLRDNNEPLNCYCYNAIIRRYCATGEVNKALSVFDEMKSFGIIPDIYSYSILVDGLCKCQNLEKAINLIEEMKANNIKPTIVTYSSLLNGFCKIGAMEVAIKTFYELENSGYKFDQLAYSILINGFCAQGNLTSAYKLLVEMINKKLAPESSHYKRLIRCFCQMDSSNRVEYLSMMVQEGYLPDNITFNFMVNCYCTEGRVTEALQLIDKMVNQGITSNKYAYNAVINRLCKDKKPEKALEVIPIMLKRNSLHVACCNSLIDGFAKQSDSEKAYMLHENMQKLGIYPNVITWTILVNILCMTGQVGKANELLRDINMMGLNPDTISYTSMIAGYCKNGYVNEAFKLFKKMPCMPSVVTYNCLIDGCCQVNRMDKAFMLYQRMQKVGVTPDIITYTILIDGLCKRSKVGKAYKLFREMESDLDKVAYTSMIDGLCKMRYEGRMDKAEMLLDELRRQNVSPDVKTYNIMICGYKRRGQLDLAYDMFYEMIDEAILPDDVIYKTLGLERLDKNMMKRKLIDNGVEDDESEGSSDGEEEEEHNWIFSTDQLKNQEAEEEDSEWMISQNSTHSIRRSNGDHDLAHNVLQMQKSCVRAFLNRVCLGNRISCLIDMVWRSFIEHIEKGMLISQSGTEHVLPIWLDELEGLSLVVSGAISINRVSAGELSPPDTCFHKSPRKNGELSDCRNTSEMNSSESHYRS</sequence>
<evidence type="ECO:0008006" key="7">
    <source>
        <dbReference type="Google" id="ProtNLM"/>
    </source>
</evidence>
<feature type="repeat" description="PPR" evidence="3">
    <location>
        <begin position="350"/>
        <end position="384"/>
    </location>
</feature>
<dbReference type="EMBL" id="JAJAGQ010000007">
    <property type="protein sequence ID" value="KAJ8558531.1"/>
    <property type="molecule type" value="Genomic_DNA"/>
</dbReference>
<feature type="repeat" description="PPR" evidence="3">
    <location>
        <begin position="211"/>
        <end position="245"/>
    </location>
</feature>
<dbReference type="NCBIfam" id="TIGR00756">
    <property type="entry name" value="PPR"/>
    <property type="match status" value="14"/>
</dbReference>
<evidence type="ECO:0000313" key="6">
    <source>
        <dbReference type="Proteomes" id="UP001152561"/>
    </source>
</evidence>
<feature type="repeat" description="PPR" evidence="3">
    <location>
        <begin position="521"/>
        <end position="555"/>
    </location>
</feature>
<feature type="repeat" description="PPR" evidence="3">
    <location>
        <begin position="281"/>
        <end position="315"/>
    </location>
</feature>
<dbReference type="OrthoDB" id="185373at2759"/>
<dbReference type="AlphaFoldDB" id="A0A9Q1MI78"/>
<feature type="repeat" description="PPR" evidence="3">
    <location>
        <begin position="556"/>
        <end position="586"/>
    </location>
</feature>
<name>A0A9Q1MI78_9SOLA</name>
<dbReference type="PANTHER" id="PTHR47939:SF13">
    <property type="entry name" value="OS03G0201400 PROTEIN"/>
    <property type="match status" value="1"/>
</dbReference>
<dbReference type="Pfam" id="PF12854">
    <property type="entry name" value="PPR_1"/>
    <property type="match status" value="2"/>
</dbReference>
<feature type="repeat" description="PPR" evidence="3">
    <location>
        <begin position="70"/>
        <end position="104"/>
    </location>
</feature>
<feature type="repeat" description="PPR" evidence="3">
    <location>
        <begin position="588"/>
        <end position="625"/>
    </location>
</feature>
<accession>A0A9Q1MI78</accession>
<keyword evidence="2" id="KW-0677">Repeat</keyword>
<feature type="repeat" description="PPR" evidence="3">
    <location>
        <begin position="454"/>
        <end position="488"/>
    </location>
</feature>
<keyword evidence="6" id="KW-1185">Reference proteome</keyword>
<dbReference type="Pfam" id="PF13041">
    <property type="entry name" value="PPR_2"/>
    <property type="match status" value="7"/>
</dbReference>
<feature type="compositionally biased region" description="Polar residues" evidence="4">
    <location>
        <begin position="847"/>
        <end position="862"/>
    </location>
</feature>
<evidence type="ECO:0000313" key="5">
    <source>
        <dbReference type="EMBL" id="KAJ8558531.1"/>
    </source>
</evidence>
<evidence type="ECO:0000256" key="3">
    <source>
        <dbReference type="PROSITE-ProRule" id="PRU00708"/>
    </source>
</evidence>
<reference evidence="6" key="1">
    <citation type="journal article" date="2023" name="Proc. Natl. Acad. Sci. U.S.A.">
        <title>Genomic and structural basis for evolution of tropane alkaloid biosynthesis.</title>
        <authorList>
            <person name="Wanga Y.-J."/>
            <person name="Taina T."/>
            <person name="Yua J.-Y."/>
            <person name="Lia J."/>
            <person name="Xua B."/>
            <person name="Chenc J."/>
            <person name="D'Auriad J.C."/>
            <person name="Huanga J.-P."/>
            <person name="Huanga S.-X."/>
        </authorList>
    </citation>
    <scope>NUCLEOTIDE SEQUENCE [LARGE SCALE GENOMIC DNA]</scope>
    <source>
        <strain evidence="6">cv. KIB-2019</strain>
    </source>
</reference>
<feature type="repeat" description="PPR" evidence="3">
    <location>
        <begin position="246"/>
        <end position="280"/>
    </location>
</feature>
<dbReference type="InterPro" id="IPR011990">
    <property type="entry name" value="TPR-like_helical_dom_sf"/>
</dbReference>
<comment type="similarity">
    <text evidence="1">Belongs to the PPR family. P subfamily.</text>
</comment>
<feature type="repeat" description="PPR" evidence="3">
    <location>
        <begin position="489"/>
        <end position="519"/>
    </location>
</feature>
<feature type="region of interest" description="Disordered" evidence="4">
    <location>
        <begin position="830"/>
        <end position="862"/>
    </location>
</feature>
<gene>
    <name evidence="5" type="ORF">K7X08_034060</name>
</gene>
<dbReference type="Gene3D" id="1.25.40.10">
    <property type="entry name" value="Tetratricopeptide repeat domain"/>
    <property type="match status" value="7"/>
</dbReference>
<dbReference type="Proteomes" id="UP001152561">
    <property type="component" value="Unassembled WGS sequence"/>
</dbReference>
<feature type="repeat" description="PPR" evidence="3">
    <location>
        <begin position="105"/>
        <end position="140"/>
    </location>
</feature>
<proteinExistence type="inferred from homology"/>
<feature type="repeat" description="PPR" evidence="3">
    <location>
        <begin position="419"/>
        <end position="453"/>
    </location>
</feature>
<protein>
    <recommendedName>
        <fullName evidence="7">Pentatricopeptide repeat-containing protein</fullName>
    </recommendedName>
</protein>
<organism evidence="5 6">
    <name type="scientific">Anisodus acutangulus</name>
    <dbReference type="NCBI Taxonomy" id="402998"/>
    <lineage>
        <taxon>Eukaryota</taxon>
        <taxon>Viridiplantae</taxon>
        <taxon>Streptophyta</taxon>
        <taxon>Embryophyta</taxon>
        <taxon>Tracheophyta</taxon>
        <taxon>Spermatophyta</taxon>
        <taxon>Magnoliopsida</taxon>
        <taxon>eudicotyledons</taxon>
        <taxon>Gunneridae</taxon>
        <taxon>Pentapetalae</taxon>
        <taxon>asterids</taxon>
        <taxon>lamiids</taxon>
        <taxon>Solanales</taxon>
        <taxon>Solanaceae</taxon>
        <taxon>Solanoideae</taxon>
        <taxon>Hyoscyameae</taxon>
        <taxon>Anisodus</taxon>
    </lineage>
</organism>
<feature type="region of interest" description="Disordered" evidence="4">
    <location>
        <begin position="684"/>
        <end position="713"/>
    </location>
</feature>
<dbReference type="InterPro" id="IPR002885">
    <property type="entry name" value="PPR_rpt"/>
</dbReference>
<feature type="repeat" description="PPR" evidence="3">
    <location>
        <begin position="626"/>
        <end position="660"/>
    </location>
</feature>
<evidence type="ECO:0000256" key="4">
    <source>
        <dbReference type="SAM" id="MobiDB-lite"/>
    </source>
</evidence>
<evidence type="ECO:0000256" key="1">
    <source>
        <dbReference type="ARBA" id="ARBA00007626"/>
    </source>
</evidence>
<dbReference type="InterPro" id="IPR050667">
    <property type="entry name" value="PPR-containing_protein"/>
</dbReference>